<name>A0A1C2DEZ4_9HYPH</name>
<evidence type="ECO:0000313" key="7">
    <source>
        <dbReference type="Proteomes" id="UP000094412"/>
    </source>
</evidence>
<dbReference type="AlphaFoldDB" id="A0A1C2DEZ4"/>
<evidence type="ECO:0000256" key="4">
    <source>
        <dbReference type="ARBA" id="ARBA00038303"/>
    </source>
</evidence>
<dbReference type="Pfam" id="PF02590">
    <property type="entry name" value="SPOUT_MTase"/>
    <property type="match status" value="1"/>
</dbReference>
<comment type="subunit">
    <text evidence="5">Homodimer.</text>
</comment>
<keyword evidence="5" id="KW-0698">rRNA processing</keyword>
<comment type="catalytic activity">
    <reaction evidence="5">
        <text>pseudouridine(1915) in 23S rRNA + S-adenosyl-L-methionine = N(3)-methylpseudouridine(1915) in 23S rRNA + S-adenosyl-L-homocysteine + H(+)</text>
        <dbReference type="Rhea" id="RHEA:42752"/>
        <dbReference type="Rhea" id="RHEA-COMP:10221"/>
        <dbReference type="Rhea" id="RHEA-COMP:10222"/>
        <dbReference type="ChEBI" id="CHEBI:15378"/>
        <dbReference type="ChEBI" id="CHEBI:57856"/>
        <dbReference type="ChEBI" id="CHEBI:59789"/>
        <dbReference type="ChEBI" id="CHEBI:65314"/>
        <dbReference type="ChEBI" id="CHEBI:74486"/>
        <dbReference type="EC" id="2.1.1.177"/>
    </reaction>
</comment>
<dbReference type="PANTHER" id="PTHR33603">
    <property type="entry name" value="METHYLTRANSFERASE"/>
    <property type="match status" value="1"/>
</dbReference>
<proteinExistence type="inferred from homology"/>
<evidence type="ECO:0000313" key="6">
    <source>
        <dbReference type="EMBL" id="OCX13342.1"/>
    </source>
</evidence>
<evidence type="ECO:0000256" key="5">
    <source>
        <dbReference type="HAMAP-Rule" id="MF_00658"/>
    </source>
</evidence>
<keyword evidence="1 5" id="KW-0489">Methyltransferase</keyword>
<feature type="binding site" evidence="5">
    <location>
        <position position="76"/>
    </location>
    <ligand>
        <name>S-adenosyl-L-methionine</name>
        <dbReference type="ChEBI" id="CHEBI:59789"/>
    </ligand>
</feature>
<dbReference type="Gene3D" id="3.40.1280.10">
    <property type="match status" value="1"/>
</dbReference>
<feature type="binding site" evidence="5">
    <location>
        <position position="108"/>
    </location>
    <ligand>
        <name>S-adenosyl-L-methionine</name>
        <dbReference type="ChEBI" id="CHEBI:59789"/>
    </ligand>
</feature>
<evidence type="ECO:0000256" key="1">
    <source>
        <dbReference type="ARBA" id="ARBA00022603"/>
    </source>
</evidence>
<keyword evidence="5" id="KW-0963">Cytoplasm</keyword>
<dbReference type="NCBIfam" id="NF000989">
    <property type="entry name" value="PRK00103.2-3"/>
    <property type="match status" value="1"/>
</dbReference>
<dbReference type="CDD" id="cd18081">
    <property type="entry name" value="RlmH-like"/>
    <property type="match status" value="1"/>
</dbReference>
<organism evidence="6 7">
    <name type="scientific">Mesorhizobium hungaricum</name>
    <dbReference type="NCBI Taxonomy" id="1566387"/>
    <lineage>
        <taxon>Bacteria</taxon>
        <taxon>Pseudomonadati</taxon>
        <taxon>Pseudomonadota</taxon>
        <taxon>Alphaproteobacteria</taxon>
        <taxon>Hyphomicrobiales</taxon>
        <taxon>Phyllobacteriaceae</taxon>
        <taxon>Mesorhizobium</taxon>
    </lineage>
</organism>
<dbReference type="InterPro" id="IPR029026">
    <property type="entry name" value="tRNA_m1G_MTases_N"/>
</dbReference>
<dbReference type="STRING" id="1566387.QV13_27995"/>
<comment type="function">
    <text evidence="5">Specifically methylates the pseudouridine at position 1915 (m3Psi1915) in 23S rRNA.</text>
</comment>
<dbReference type="OrthoDB" id="9806643at2"/>
<dbReference type="RefSeq" id="WP_024923000.1">
    <property type="nucleotide sequence ID" value="NZ_MDEO01000036.1"/>
</dbReference>
<dbReference type="InterPro" id="IPR029028">
    <property type="entry name" value="Alpha/beta_knot_MTases"/>
</dbReference>
<keyword evidence="3 5" id="KW-0949">S-adenosyl-L-methionine</keyword>
<protein>
    <recommendedName>
        <fullName evidence="5">Ribosomal RNA large subunit methyltransferase H</fullName>
        <ecNumber evidence="5">2.1.1.177</ecNumber>
    </recommendedName>
    <alternativeName>
        <fullName evidence="5">23S rRNA (pseudouridine1915-N3)-methyltransferase</fullName>
    </alternativeName>
    <alternativeName>
        <fullName evidence="5">23S rRNA m3Psi1915 methyltransferase</fullName>
    </alternativeName>
    <alternativeName>
        <fullName evidence="5">rRNA (pseudouridine-N3-)-methyltransferase RlmH</fullName>
    </alternativeName>
</protein>
<dbReference type="GO" id="GO:0005737">
    <property type="term" value="C:cytoplasm"/>
    <property type="evidence" value="ECO:0007669"/>
    <property type="project" value="UniProtKB-SubCell"/>
</dbReference>
<comment type="caution">
    <text evidence="6">The sequence shown here is derived from an EMBL/GenBank/DDBJ whole genome shotgun (WGS) entry which is preliminary data.</text>
</comment>
<reference evidence="6 7" key="1">
    <citation type="submission" date="2016-08" db="EMBL/GenBank/DDBJ databases">
        <title>Whole genome sequence of Mesorhizobium sp. strain UASWS1009 isolated from industrial sewage.</title>
        <authorList>
            <person name="Crovadore J."/>
            <person name="Calmin G."/>
            <person name="Chablais R."/>
            <person name="Cochard B."/>
            <person name="Lefort F."/>
        </authorList>
    </citation>
    <scope>NUCLEOTIDE SEQUENCE [LARGE SCALE GENOMIC DNA]</scope>
    <source>
        <strain evidence="6 7">UASWS1009</strain>
    </source>
</reference>
<gene>
    <name evidence="5" type="primary">rlmH</name>
    <name evidence="6" type="ORF">QV13_27995</name>
</gene>
<sequence length="160" mass="17556">MKIIVHAVGRMKAGPERELAARYFDRFAKSGAAIGLEFSGVTEIAESRGQTASERRREEGQRLQTQLQPGGALVLLDERGRTFSSEEFAGRLGLFRDGGRRALVIAIGGADGHDQSLRDQADLVVSLSAMTWPHQLVRVMLGEQLYRAATILAGHPYHRS</sequence>
<dbReference type="InterPro" id="IPR003742">
    <property type="entry name" value="RlmH-like"/>
</dbReference>
<keyword evidence="7" id="KW-1185">Reference proteome</keyword>
<evidence type="ECO:0000256" key="3">
    <source>
        <dbReference type="ARBA" id="ARBA00022691"/>
    </source>
</evidence>
<keyword evidence="2 5" id="KW-0808">Transferase</keyword>
<accession>A0A1C2DEZ4</accession>
<dbReference type="PANTHER" id="PTHR33603:SF1">
    <property type="entry name" value="RIBOSOMAL RNA LARGE SUBUNIT METHYLTRANSFERASE H"/>
    <property type="match status" value="1"/>
</dbReference>
<dbReference type="HAMAP" id="MF_00658">
    <property type="entry name" value="23SrRNA_methyltr_H"/>
    <property type="match status" value="1"/>
</dbReference>
<dbReference type="Proteomes" id="UP000094412">
    <property type="component" value="Unassembled WGS sequence"/>
</dbReference>
<comment type="subcellular location">
    <subcellularLocation>
        <location evidence="5">Cytoplasm</location>
    </subcellularLocation>
</comment>
<dbReference type="EMBL" id="MDEO01000036">
    <property type="protein sequence ID" value="OCX13342.1"/>
    <property type="molecule type" value="Genomic_DNA"/>
</dbReference>
<dbReference type="SUPFAM" id="SSF75217">
    <property type="entry name" value="alpha/beta knot"/>
    <property type="match status" value="1"/>
</dbReference>
<dbReference type="GO" id="GO:0070038">
    <property type="term" value="F:rRNA (pseudouridine-N3-)-methyltransferase activity"/>
    <property type="evidence" value="ECO:0007669"/>
    <property type="project" value="UniProtKB-UniRule"/>
</dbReference>
<feature type="binding site" evidence="5">
    <location>
        <begin position="127"/>
        <end position="132"/>
    </location>
    <ligand>
        <name>S-adenosyl-L-methionine</name>
        <dbReference type="ChEBI" id="CHEBI:59789"/>
    </ligand>
</feature>
<evidence type="ECO:0000256" key="2">
    <source>
        <dbReference type="ARBA" id="ARBA00022679"/>
    </source>
</evidence>
<comment type="similarity">
    <text evidence="4 5">Belongs to the RNA methyltransferase RlmH family.</text>
</comment>
<dbReference type="PIRSF" id="PIRSF004505">
    <property type="entry name" value="MT_bac"/>
    <property type="match status" value="1"/>
</dbReference>
<dbReference type="EC" id="2.1.1.177" evidence="5"/>